<protein>
    <recommendedName>
        <fullName evidence="11">Hydroxyethylthiazole kinase</fullName>
        <ecNumber evidence="11">2.7.1.50</ecNumber>
    </recommendedName>
    <alternativeName>
        <fullName evidence="11">4-methyl-5-beta-hydroxyethylthiazole kinase</fullName>
        <shortName evidence="11">TH kinase</shortName>
        <shortName evidence="11">Thz kinase</shortName>
    </alternativeName>
</protein>
<gene>
    <name evidence="11" type="primary">thiM</name>
    <name evidence="12" type="ORF">ABB55_23275</name>
</gene>
<dbReference type="SUPFAM" id="SSF53613">
    <property type="entry name" value="Ribokinase-like"/>
    <property type="match status" value="1"/>
</dbReference>
<dbReference type="GO" id="GO:0000287">
    <property type="term" value="F:magnesium ion binding"/>
    <property type="evidence" value="ECO:0007669"/>
    <property type="project" value="UniProtKB-UniRule"/>
</dbReference>
<dbReference type="EC" id="2.7.1.50" evidence="11"/>
<keyword evidence="7 11" id="KW-0418">Kinase</keyword>
<dbReference type="AlphaFoldDB" id="A0A0N8GFN1"/>
<name>A0A0N8GFN1_9HYPH</name>
<evidence type="ECO:0000256" key="11">
    <source>
        <dbReference type="HAMAP-Rule" id="MF_00228"/>
    </source>
</evidence>
<evidence type="ECO:0000256" key="6">
    <source>
        <dbReference type="ARBA" id="ARBA00022741"/>
    </source>
</evidence>
<dbReference type="UniPathway" id="UPA00060">
    <property type="reaction ID" value="UER00139"/>
</dbReference>
<keyword evidence="6 11" id="KW-0547">Nucleotide-binding</keyword>
<sequence length="287" mass="27980">MTAPPPSPKPAPTIASVAATLAALRARRPLVHNITNYVAMTVSANVLLSLGASPAMVHAGEEVEDFVGIADALVINIGTLSGPWIEAMLRAAAAADRLGKPWLLDPVAAGATRLRSDAALALLRLKPAVVRGNAGEIMALAGLAGAASTAAGAEASRGVDSLAGSEAAVAAAVALARQAGTVVALTGETDYVTDGTRLIAITGGHALMPLSTALGCALSAATGAFLAVAPPLDAAVAALAVYGAAGAVAGARCPGGAGHLPAELCDALLAMDEATLAAQAGLTEIAL</sequence>
<reference evidence="12 13" key="2">
    <citation type="submission" date="2015-10" db="EMBL/GenBank/DDBJ databases">
        <title>Draft Genome Sequence of Prosthecomicrobium hirschii ATCC 27832.</title>
        <authorList>
            <person name="Daniel J."/>
            <person name="Givan S.A."/>
            <person name="Brun Y.V."/>
            <person name="Brown P.J."/>
        </authorList>
    </citation>
    <scope>NUCLEOTIDE SEQUENCE [LARGE SCALE GENOMIC DNA]</scope>
    <source>
        <strain evidence="12 13">16</strain>
    </source>
</reference>
<evidence type="ECO:0000256" key="4">
    <source>
        <dbReference type="ARBA" id="ARBA00022679"/>
    </source>
</evidence>
<dbReference type="STRING" id="665126.ABB55_23275"/>
<feature type="binding site" evidence="11">
    <location>
        <position position="131"/>
    </location>
    <ligand>
        <name>ATP</name>
        <dbReference type="ChEBI" id="CHEBI:30616"/>
    </ligand>
</feature>
<dbReference type="GO" id="GO:0009228">
    <property type="term" value="P:thiamine biosynthetic process"/>
    <property type="evidence" value="ECO:0007669"/>
    <property type="project" value="UniProtKB-KW"/>
</dbReference>
<dbReference type="CDD" id="cd01170">
    <property type="entry name" value="THZ_kinase"/>
    <property type="match status" value="1"/>
</dbReference>
<evidence type="ECO:0000256" key="10">
    <source>
        <dbReference type="ARBA" id="ARBA00022977"/>
    </source>
</evidence>
<dbReference type="PRINTS" id="PR01099">
    <property type="entry name" value="HYETHTZKNASE"/>
</dbReference>
<dbReference type="Pfam" id="PF02110">
    <property type="entry name" value="HK"/>
    <property type="match status" value="1"/>
</dbReference>
<dbReference type="GO" id="GO:0004417">
    <property type="term" value="F:hydroxyethylthiazole kinase activity"/>
    <property type="evidence" value="ECO:0007669"/>
    <property type="project" value="UniProtKB-UniRule"/>
</dbReference>
<dbReference type="InterPro" id="IPR029056">
    <property type="entry name" value="Ribokinase-like"/>
</dbReference>
<comment type="similarity">
    <text evidence="11">Belongs to the Thz kinase family.</text>
</comment>
<accession>A0A0N8GFN1</accession>
<comment type="catalytic activity">
    <reaction evidence="1 11">
        <text>5-(2-hydroxyethyl)-4-methylthiazole + ATP = 4-methyl-5-(2-phosphooxyethyl)-thiazole + ADP + H(+)</text>
        <dbReference type="Rhea" id="RHEA:24212"/>
        <dbReference type="ChEBI" id="CHEBI:15378"/>
        <dbReference type="ChEBI" id="CHEBI:17957"/>
        <dbReference type="ChEBI" id="CHEBI:30616"/>
        <dbReference type="ChEBI" id="CHEBI:58296"/>
        <dbReference type="ChEBI" id="CHEBI:456216"/>
        <dbReference type="EC" id="2.7.1.50"/>
    </reaction>
</comment>
<feature type="binding site" evidence="11">
    <location>
        <position position="213"/>
    </location>
    <ligand>
        <name>substrate</name>
    </ligand>
</feature>
<comment type="function">
    <text evidence="11">Catalyzes the phosphorylation of the hydroxyl group of 4-methyl-5-beta-hydroxyethylthiazole (THZ).</text>
</comment>
<keyword evidence="9 11" id="KW-0460">Magnesium</keyword>
<keyword evidence="8 11" id="KW-0067">ATP-binding</keyword>
<evidence type="ECO:0000256" key="2">
    <source>
        <dbReference type="ARBA" id="ARBA00001946"/>
    </source>
</evidence>
<evidence type="ECO:0000256" key="1">
    <source>
        <dbReference type="ARBA" id="ARBA00001771"/>
    </source>
</evidence>
<keyword evidence="4 11" id="KW-0808">Transferase</keyword>
<keyword evidence="10 11" id="KW-0784">Thiamine biosynthesis</keyword>
<evidence type="ECO:0000256" key="8">
    <source>
        <dbReference type="ARBA" id="ARBA00022840"/>
    </source>
</evidence>
<dbReference type="HAMAP" id="MF_00228">
    <property type="entry name" value="Thz_kinase"/>
    <property type="match status" value="1"/>
</dbReference>
<keyword evidence="5 11" id="KW-0479">Metal-binding</keyword>
<organism evidence="12 13">
    <name type="scientific">Prosthecodimorpha hirschii</name>
    <dbReference type="NCBI Taxonomy" id="665126"/>
    <lineage>
        <taxon>Bacteria</taxon>
        <taxon>Pseudomonadati</taxon>
        <taxon>Pseudomonadota</taxon>
        <taxon>Alphaproteobacteria</taxon>
        <taxon>Hyphomicrobiales</taxon>
        <taxon>Ancalomicrobiaceae</taxon>
        <taxon>Prosthecodimorpha</taxon>
    </lineage>
</organism>
<reference evidence="12 13" key="1">
    <citation type="submission" date="2015-09" db="EMBL/GenBank/DDBJ databases">
        <authorList>
            <consortium name="Swine Surveillance"/>
        </authorList>
    </citation>
    <scope>NUCLEOTIDE SEQUENCE [LARGE SCALE GENOMIC DNA]</scope>
    <source>
        <strain evidence="12 13">16</strain>
    </source>
</reference>
<feature type="binding site" evidence="11">
    <location>
        <position position="186"/>
    </location>
    <ligand>
        <name>ATP</name>
        <dbReference type="ChEBI" id="CHEBI:30616"/>
    </ligand>
</feature>
<evidence type="ECO:0000256" key="5">
    <source>
        <dbReference type="ARBA" id="ARBA00022723"/>
    </source>
</evidence>
<feature type="binding site" evidence="11">
    <location>
        <position position="56"/>
    </location>
    <ligand>
        <name>substrate</name>
    </ligand>
</feature>
<comment type="cofactor">
    <cofactor evidence="2 11">
        <name>Mg(2+)</name>
        <dbReference type="ChEBI" id="CHEBI:18420"/>
    </cofactor>
</comment>
<evidence type="ECO:0000313" key="12">
    <source>
        <dbReference type="EMBL" id="KPL54785.1"/>
    </source>
</evidence>
<dbReference type="GO" id="GO:0005524">
    <property type="term" value="F:ATP binding"/>
    <property type="evidence" value="ECO:0007669"/>
    <property type="project" value="UniProtKB-UniRule"/>
</dbReference>
<dbReference type="Gene3D" id="3.40.1190.20">
    <property type="match status" value="1"/>
</dbReference>
<comment type="caution">
    <text evidence="12">The sequence shown here is derived from an EMBL/GenBank/DDBJ whole genome shotgun (WGS) entry which is preliminary data.</text>
</comment>
<evidence type="ECO:0000256" key="9">
    <source>
        <dbReference type="ARBA" id="ARBA00022842"/>
    </source>
</evidence>
<proteinExistence type="inferred from homology"/>
<dbReference type="PIRSF" id="PIRSF000513">
    <property type="entry name" value="Thz_kinase"/>
    <property type="match status" value="1"/>
</dbReference>
<comment type="pathway">
    <text evidence="3 11">Cofactor biosynthesis; thiamine diphosphate biosynthesis; 4-methyl-5-(2-phosphoethyl)-thiazole from 5-(2-hydroxyethyl)-4-methylthiazole: step 1/1.</text>
</comment>
<dbReference type="RefSeq" id="WP_054360951.1">
    <property type="nucleotide sequence ID" value="NZ_LJYW01000001.1"/>
</dbReference>
<dbReference type="NCBIfam" id="NF006830">
    <property type="entry name" value="PRK09355.1"/>
    <property type="match status" value="1"/>
</dbReference>
<dbReference type="GO" id="GO:0009229">
    <property type="term" value="P:thiamine diphosphate biosynthetic process"/>
    <property type="evidence" value="ECO:0007669"/>
    <property type="project" value="UniProtKB-UniRule"/>
</dbReference>
<evidence type="ECO:0000256" key="7">
    <source>
        <dbReference type="ARBA" id="ARBA00022777"/>
    </source>
</evidence>
<evidence type="ECO:0000256" key="3">
    <source>
        <dbReference type="ARBA" id="ARBA00004868"/>
    </source>
</evidence>
<dbReference type="InterPro" id="IPR000417">
    <property type="entry name" value="Hyethyz_kinase"/>
</dbReference>
<evidence type="ECO:0000313" key="13">
    <source>
        <dbReference type="Proteomes" id="UP000048984"/>
    </source>
</evidence>
<keyword evidence="13" id="KW-1185">Reference proteome</keyword>
<dbReference type="EMBL" id="LJYW01000001">
    <property type="protein sequence ID" value="KPL54785.1"/>
    <property type="molecule type" value="Genomic_DNA"/>
</dbReference>
<dbReference type="Proteomes" id="UP000048984">
    <property type="component" value="Unassembled WGS sequence"/>
</dbReference>